<dbReference type="OrthoDB" id="6075445at2"/>
<dbReference type="PANTHER" id="PTHR43167:SF1">
    <property type="entry name" value="PUTATIVE (AFU_ORTHOLOGUE AFUA_6G01830)-RELATED"/>
    <property type="match status" value="1"/>
</dbReference>
<gene>
    <name evidence="1" type="ORF">SAE02_40460</name>
</gene>
<protein>
    <recommendedName>
        <fullName evidence="3">O-methyltransferase</fullName>
    </recommendedName>
</protein>
<name>A0A512DTV1_9PROT</name>
<keyword evidence="2" id="KW-1185">Reference proteome</keyword>
<evidence type="ECO:0008006" key="3">
    <source>
        <dbReference type="Google" id="ProtNLM"/>
    </source>
</evidence>
<dbReference type="Gene3D" id="3.40.50.150">
    <property type="entry name" value="Vaccinia Virus protein VP39"/>
    <property type="match status" value="1"/>
</dbReference>
<sequence length="295" mass="32823">MNEFLVKLNKIPRKILSVLRPSDYELWKAFTDEAKKAQQHLPTQDASMAPIQVAIQKTIQRSLTTQESSLIRKVERVRHETESSDEKILFRDYGARSPRATLSAEEMAEGVLEERSVATMCRVSSKPPPWASMLFHLVRQAKPKRCIEMGTCVGISAAYIASALRINGEGGSLITLEGSDELAEVARRNLDSVAMDNVEVRVGRFEEVLTPALQTQQPVDFIFIDGHHDERATMNYFEQVTPYLASNALVIFDDIRWSDGMARAWNAIRNDPRVLRSLSVGDFGVCIAAGAGSAA</sequence>
<dbReference type="Pfam" id="PF13578">
    <property type="entry name" value="Methyltransf_24"/>
    <property type="match status" value="1"/>
</dbReference>
<dbReference type="EMBL" id="BJYZ01000018">
    <property type="protein sequence ID" value="GEO39898.1"/>
    <property type="molecule type" value="Genomic_DNA"/>
</dbReference>
<organism evidence="1 2">
    <name type="scientific">Skermanella aerolata</name>
    <dbReference type="NCBI Taxonomy" id="393310"/>
    <lineage>
        <taxon>Bacteria</taxon>
        <taxon>Pseudomonadati</taxon>
        <taxon>Pseudomonadota</taxon>
        <taxon>Alphaproteobacteria</taxon>
        <taxon>Rhodospirillales</taxon>
        <taxon>Azospirillaceae</taxon>
        <taxon>Skermanella</taxon>
    </lineage>
</organism>
<reference evidence="1 2" key="1">
    <citation type="submission" date="2019-07" db="EMBL/GenBank/DDBJ databases">
        <title>Whole genome shotgun sequence of Skermanella aerolata NBRC 106429.</title>
        <authorList>
            <person name="Hosoyama A."/>
            <person name="Uohara A."/>
            <person name="Ohji S."/>
            <person name="Ichikawa N."/>
        </authorList>
    </citation>
    <scope>NUCLEOTIDE SEQUENCE [LARGE SCALE GENOMIC DNA]</scope>
    <source>
        <strain evidence="1 2">NBRC 106429</strain>
    </source>
</reference>
<accession>A0A512DTV1</accession>
<dbReference type="InterPro" id="IPR029063">
    <property type="entry name" value="SAM-dependent_MTases_sf"/>
</dbReference>
<dbReference type="Proteomes" id="UP000321523">
    <property type="component" value="Unassembled WGS sequence"/>
</dbReference>
<comment type="caution">
    <text evidence="1">The sequence shown here is derived from an EMBL/GenBank/DDBJ whole genome shotgun (WGS) entry which is preliminary data.</text>
</comment>
<dbReference type="PANTHER" id="PTHR43167">
    <property type="entry name" value="PUTATIVE (AFU_ORTHOLOGUE AFUA_6G01830)-RELATED"/>
    <property type="match status" value="1"/>
</dbReference>
<proteinExistence type="predicted"/>
<dbReference type="SUPFAM" id="SSF53335">
    <property type="entry name" value="S-adenosyl-L-methionine-dependent methyltransferases"/>
    <property type="match status" value="1"/>
</dbReference>
<evidence type="ECO:0000313" key="1">
    <source>
        <dbReference type="EMBL" id="GEO39898.1"/>
    </source>
</evidence>
<dbReference type="RefSeq" id="WP_052832206.1">
    <property type="nucleotide sequence ID" value="NZ_BJYZ01000018.1"/>
</dbReference>
<dbReference type="AlphaFoldDB" id="A0A512DTV1"/>
<evidence type="ECO:0000313" key="2">
    <source>
        <dbReference type="Proteomes" id="UP000321523"/>
    </source>
</evidence>